<dbReference type="GO" id="GO:0046872">
    <property type="term" value="F:metal ion binding"/>
    <property type="evidence" value="ECO:0007669"/>
    <property type="project" value="UniProtKB-KW"/>
</dbReference>
<keyword evidence="8 9" id="KW-0119">Carbohydrate metabolism</keyword>
<keyword evidence="6 9" id="KW-0311">Gluconate utilization</keyword>
<comment type="caution">
    <text evidence="13">The sequence shown here is derived from an EMBL/GenBank/DDBJ whole genome shotgun (WGS) entry which is preliminary data.</text>
</comment>
<accession>A0A7W9FM19</accession>
<dbReference type="GO" id="GO:0051539">
    <property type="term" value="F:4 iron, 4 sulfur cluster binding"/>
    <property type="evidence" value="ECO:0007669"/>
    <property type="project" value="UniProtKB-UniRule"/>
</dbReference>
<keyword evidence="5 9" id="KW-0411">Iron-sulfur</keyword>
<evidence type="ECO:0000259" key="11">
    <source>
        <dbReference type="Pfam" id="PF00920"/>
    </source>
</evidence>
<evidence type="ECO:0000256" key="2">
    <source>
        <dbReference type="ARBA" id="ARBA00022485"/>
    </source>
</evidence>
<evidence type="ECO:0000259" key="12">
    <source>
        <dbReference type="Pfam" id="PF24877"/>
    </source>
</evidence>
<evidence type="ECO:0000256" key="7">
    <source>
        <dbReference type="ARBA" id="ARBA00023239"/>
    </source>
</evidence>
<proteinExistence type="inferred from homology"/>
<evidence type="ECO:0000256" key="4">
    <source>
        <dbReference type="ARBA" id="ARBA00023004"/>
    </source>
</evidence>
<dbReference type="Pfam" id="PF00920">
    <property type="entry name" value="ILVD_EDD_N"/>
    <property type="match status" value="1"/>
</dbReference>
<keyword evidence="3 9" id="KW-0479">Metal-binding</keyword>
<dbReference type="InterPro" id="IPR037237">
    <property type="entry name" value="IlvD/EDD_N"/>
</dbReference>
<dbReference type="GO" id="GO:0019521">
    <property type="term" value="P:D-gluconate metabolic process"/>
    <property type="evidence" value="ECO:0007669"/>
    <property type="project" value="UniProtKB-KW"/>
</dbReference>
<comment type="catalytic activity">
    <reaction evidence="9">
        <text>6-phospho-D-gluconate = 2-dehydro-3-deoxy-6-phospho-D-gluconate + H2O</text>
        <dbReference type="Rhea" id="RHEA:17277"/>
        <dbReference type="ChEBI" id="CHEBI:15377"/>
        <dbReference type="ChEBI" id="CHEBI:57569"/>
        <dbReference type="ChEBI" id="CHEBI:58759"/>
        <dbReference type="EC" id="4.2.1.12"/>
    </reaction>
</comment>
<reference evidence="13 14" key="1">
    <citation type="submission" date="2020-08" db="EMBL/GenBank/DDBJ databases">
        <title>Genomic Encyclopedia of Type Strains, Phase IV (KMG-IV): sequencing the most valuable type-strain genomes for metagenomic binning, comparative biology and taxonomic classification.</title>
        <authorList>
            <person name="Goeker M."/>
        </authorList>
    </citation>
    <scope>NUCLEOTIDE SEQUENCE [LARGE SCALE GENOMIC DNA]</scope>
    <source>
        <strain evidence="13 14">DSM 16268</strain>
    </source>
</reference>
<keyword evidence="7 9" id="KW-0456">Lyase</keyword>
<dbReference type="PROSITE" id="PS00887">
    <property type="entry name" value="ILVD_EDD_2"/>
    <property type="match status" value="1"/>
</dbReference>
<comment type="function">
    <text evidence="9">Catalyzes the dehydration of 6-phospho-D-gluconate to 2-dehydro-3-deoxy-6-phospho-D-gluconate.</text>
</comment>
<dbReference type="InterPro" id="IPR000581">
    <property type="entry name" value="ILV_EDD_N"/>
</dbReference>
<dbReference type="Proteomes" id="UP000523821">
    <property type="component" value="Unassembled WGS sequence"/>
</dbReference>
<dbReference type="SUPFAM" id="SSF143975">
    <property type="entry name" value="IlvD/EDD N-terminal domain-like"/>
    <property type="match status" value="1"/>
</dbReference>
<dbReference type="Gene3D" id="3.50.30.80">
    <property type="entry name" value="IlvD/EDD C-terminal domain-like"/>
    <property type="match status" value="1"/>
</dbReference>
<name>A0A7W9FM19_9HYPH</name>
<comment type="similarity">
    <text evidence="1 9">Belongs to the IlvD/Edd family.</text>
</comment>
<dbReference type="InterPro" id="IPR004786">
    <property type="entry name" value="6-phosphgluc_deHydtase"/>
</dbReference>
<dbReference type="HAMAP" id="MF_02094">
    <property type="entry name" value="Edd"/>
    <property type="match status" value="1"/>
</dbReference>
<protein>
    <recommendedName>
        <fullName evidence="9 10">Phosphogluconate dehydratase</fullName>
        <ecNumber evidence="9 10">4.2.1.12</ecNumber>
    </recommendedName>
</protein>
<feature type="domain" description="Dihydroxy-acid/6-phosphogluconate dehydratase C-terminal" evidence="12">
    <location>
        <begin position="408"/>
        <end position="601"/>
    </location>
</feature>
<evidence type="ECO:0000256" key="9">
    <source>
        <dbReference type="HAMAP-Rule" id="MF_02094"/>
    </source>
</evidence>
<gene>
    <name evidence="9" type="primary">edd</name>
    <name evidence="13" type="ORF">GGQ63_002235</name>
</gene>
<evidence type="ECO:0000256" key="1">
    <source>
        <dbReference type="ARBA" id="ARBA00006486"/>
    </source>
</evidence>
<evidence type="ECO:0000313" key="14">
    <source>
        <dbReference type="Proteomes" id="UP000523821"/>
    </source>
</evidence>
<dbReference type="GO" id="GO:0009255">
    <property type="term" value="P:Entner-Doudoroff pathway through 6-phosphogluconate"/>
    <property type="evidence" value="ECO:0007669"/>
    <property type="project" value="UniProtKB-UniRule"/>
</dbReference>
<sequence>MTIHPKIEAITDRIRARSETSRAAYLGRIAAAREAGVRRAHLACGNLAHGFAACGGEDKAALKGDVVPNLGIITAYNDMLSAHQPYEGYPEIIRAAAREAGGVAQVAGGVPAMCDGVTQGQAGMELSLFSRDVIAMATGIGLSHAMFDAAVYLGICDKIVPGLLIAALTFGHLPAVFVPAGPMTSGMPNDEKAKIRQLYAEGKIGRDALLEAESASYHGPGTCTFYGTANTNQMLMEIMGLHLPGASFVNPNTPLRDALTRAAAKRALAITALGNEYTPIGEIIDERAVVNGVVGLNATGGSTNHTLHLVAMARAAGIVLTWDDFSEISDVVPLLARVYPNGLADVNHFHAAGGMAFLIRELLGAGLLHEDVTTVWGTGLSGYTAEPRIEADGTLAWREGPVASLDEKVLAPVGKAFQPTGGLKVLKGNVGRAVIKISAVKPDRHVIEAPAKVFHSQDALQAAFKRGELDGDFVAVIRFQGPRANGMPELHKLTPTLGVLQDRGHRVALVTDGRMSGASGKVPAAIHVSPEAASGGPIGRVRDGDLIRLDCVAGTLEVLVPAEEFDARPLAEQDLAANGFGTGRELFAMFRGNAASAELGAGVL</sequence>
<dbReference type="UniPathway" id="UPA00226"/>
<feature type="domain" description="Dihydroxy-acid/6-phosphogluconate dehydratase N-terminal" evidence="11">
    <location>
        <begin position="68"/>
        <end position="380"/>
    </location>
</feature>
<keyword evidence="14" id="KW-1185">Reference proteome</keyword>
<dbReference type="AlphaFoldDB" id="A0A7W9FM19"/>
<evidence type="ECO:0000256" key="3">
    <source>
        <dbReference type="ARBA" id="ARBA00022723"/>
    </source>
</evidence>
<dbReference type="EC" id="4.2.1.12" evidence="9 10"/>
<dbReference type="PROSITE" id="PS00886">
    <property type="entry name" value="ILVD_EDD_1"/>
    <property type="match status" value="1"/>
</dbReference>
<dbReference type="GO" id="GO:0004456">
    <property type="term" value="F:phosphogluconate dehydratase activity"/>
    <property type="evidence" value="ECO:0007669"/>
    <property type="project" value="UniProtKB-UniRule"/>
</dbReference>
<dbReference type="FunFam" id="3.50.30.80:FF:000001">
    <property type="entry name" value="Dihydroxy-acid dehydratase"/>
    <property type="match status" value="1"/>
</dbReference>
<dbReference type="PANTHER" id="PTHR43661">
    <property type="entry name" value="D-XYLONATE DEHYDRATASE"/>
    <property type="match status" value="1"/>
</dbReference>
<dbReference type="Pfam" id="PF24877">
    <property type="entry name" value="ILV_EDD_C"/>
    <property type="match status" value="1"/>
</dbReference>
<evidence type="ECO:0000256" key="8">
    <source>
        <dbReference type="ARBA" id="ARBA00023277"/>
    </source>
</evidence>
<dbReference type="NCBIfam" id="TIGR01196">
    <property type="entry name" value="edd"/>
    <property type="match status" value="1"/>
</dbReference>
<comment type="pathway">
    <text evidence="9">Carbohydrate metabolism; Entner-Doudoroff pathway.</text>
</comment>
<evidence type="ECO:0000256" key="10">
    <source>
        <dbReference type="NCBIfam" id="TIGR01196"/>
    </source>
</evidence>
<dbReference type="EMBL" id="JACHOO010000004">
    <property type="protein sequence ID" value="MBB5753169.1"/>
    <property type="molecule type" value="Genomic_DNA"/>
</dbReference>
<keyword evidence="2 9" id="KW-0004">4Fe-4S</keyword>
<keyword evidence="4 9" id="KW-0408">Iron</keyword>
<dbReference type="InterPro" id="IPR042096">
    <property type="entry name" value="Dihydro-acid_dehy_C"/>
</dbReference>
<evidence type="ECO:0000256" key="5">
    <source>
        <dbReference type="ARBA" id="ARBA00023014"/>
    </source>
</evidence>
<feature type="binding site" evidence="9">
    <location>
        <position position="156"/>
    </location>
    <ligand>
        <name>[4Fe-4S] cluster</name>
        <dbReference type="ChEBI" id="CHEBI:49883"/>
    </ligand>
</feature>
<comment type="cofactor">
    <cofactor evidence="9">
        <name>[4Fe-4S] cluster</name>
        <dbReference type="ChEBI" id="CHEBI:49883"/>
    </cofactor>
    <text evidence="9">Binds 1 [4Fe-4S] cluster.</text>
</comment>
<dbReference type="GO" id="GO:0005829">
    <property type="term" value="C:cytosol"/>
    <property type="evidence" value="ECO:0007669"/>
    <property type="project" value="TreeGrafter"/>
</dbReference>
<evidence type="ECO:0000256" key="6">
    <source>
        <dbReference type="ARBA" id="ARBA00023064"/>
    </source>
</evidence>
<dbReference type="PANTHER" id="PTHR43661:SF1">
    <property type="entry name" value="PHOSPHOGLUCONATE DEHYDRATASE"/>
    <property type="match status" value="1"/>
</dbReference>
<organism evidence="13 14">
    <name type="scientific">Prosthecomicrobium pneumaticum</name>
    <dbReference type="NCBI Taxonomy" id="81895"/>
    <lineage>
        <taxon>Bacteria</taxon>
        <taxon>Pseudomonadati</taxon>
        <taxon>Pseudomonadota</taxon>
        <taxon>Alphaproteobacteria</taxon>
        <taxon>Hyphomicrobiales</taxon>
        <taxon>Kaistiaceae</taxon>
        <taxon>Prosthecomicrobium</taxon>
    </lineage>
</organism>
<dbReference type="InterPro" id="IPR020558">
    <property type="entry name" value="DiOHA_6PGluconate_deHydtase_CS"/>
</dbReference>
<feature type="binding site" evidence="9">
    <location>
        <position position="223"/>
    </location>
    <ligand>
        <name>[4Fe-4S] cluster</name>
        <dbReference type="ChEBI" id="CHEBI:49883"/>
    </ligand>
</feature>
<dbReference type="InterPro" id="IPR056740">
    <property type="entry name" value="ILV_EDD_C"/>
</dbReference>
<dbReference type="SUPFAM" id="SSF52016">
    <property type="entry name" value="LeuD/IlvD-like"/>
    <property type="match status" value="1"/>
</dbReference>
<evidence type="ECO:0000313" key="13">
    <source>
        <dbReference type="EMBL" id="MBB5753169.1"/>
    </source>
</evidence>